<gene>
    <name evidence="2" type="ORF">B296_00023977</name>
</gene>
<evidence type="ECO:0000313" key="3">
    <source>
        <dbReference type="Proteomes" id="UP000287651"/>
    </source>
</evidence>
<comment type="caution">
    <text evidence="2">The sequence shown here is derived from an EMBL/GenBank/DDBJ whole genome shotgun (WGS) entry which is preliminary data.</text>
</comment>
<dbReference type="AlphaFoldDB" id="A0A426YH76"/>
<proteinExistence type="predicted"/>
<protein>
    <submittedName>
        <fullName evidence="2">Uncharacterized protein</fullName>
    </submittedName>
</protein>
<sequence length="224" mass="24096">MHLTTRTTDGVEKYDNVISNRGIKDFRHGGADRAYWAGTKIFHLHFGAMRAHVIRTPVWQLECGAPHRAEPSSPSGRGHHVGADSKPLLEDDDRPEVPTTGVQPRAICCHGRGLSWPHQSSSSAGRHGAKHRTLPTTAYTVGNPSIGSSGNTPPDRVACGPELRGSTRDRGTTMLGRGSSCGFPGYCTCLVTKPRDPVQASPDLSTLSSDSANSLREQVCQVHQ</sequence>
<name>A0A426YH76_ENSVE</name>
<evidence type="ECO:0000313" key="2">
    <source>
        <dbReference type="EMBL" id="RRT51102.1"/>
    </source>
</evidence>
<feature type="region of interest" description="Disordered" evidence="1">
    <location>
        <begin position="65"/>
        <end position="103"/>
    </location>
</feature>
<evidence type="ECO:0000256" key="1">
    <source>
        <dbReference type="SAM" id="MobiDB-lite"/>
    </source>
</evidence>
<feature type="region of interest" description="Disordered" evidence="1">
    <location>
        <begin position="136"/>
        <end position="173"/>
    </location>
</feature>
<reference evidence="2 3" key="1">
    <citation type="journal article" date="2014" name="Agronomy (Basel)">
        <title>A Draft Genome Sequence for Ensete ventricosum, the Drought-Tolerant Tree Against Hunger.</title>
        <authorList>
            <person name="Harrison J."/>
            <person name="Moore K.A."/>
            <person name="Paszkiewicz K."/>
            <person name="Jones T."/>
            <person name="Grant M."/>
            <person name="Ambacheew D."/>
            <person name="Muzemil S."/>
            <person name="Studholme D.J."/>
        </authorList>
    </citation>
    <scope>NUCLEOTIDE SEQUENCE [LARGE SCALE GENOMIC DNA]</scope>
</reference>
<feature type="compositionally biased region" description="Polar residues" evidence="1">
    <location>
        <begin position="136"/>
        <end position="152"/>
    </location>
</feature>
<dbReference type="EMBL" id="AMZH03012393">
    <property type="protein sequence ID" value="RRT51102.1"/>
    <property type="molecule type" value="Genomic_DNA"/>
</dbReference>
<organism evidence="2 3">
    <name type="scientific">Ensete ventricosum</name>
    <name type="common">Abyssinian banana</name>
    <name type="synonym">Musa ensete</name>
    <dbReference type="NCBI Taxonomy" id="4639"/>
    <lineage>
        <taxon>Eukaryota</taxon>
        <taxon>Viridiplantae</taxon>
        <taxon>Streptophyta</taxon>
        <taxon>Embryophyta</taxon>
        <taxon>Tracheophyta</taxon>
        <taxon>Spermatophyta</taxon>
        <taxon>Magnoliopsida</taxon>
        <taxon>Liliopsida</taxon>
        <taxon>Zingiberales</taxon>
        <taxon>Musaceae</taxon>
        <taxon>Ensete</taxon>
    </lineage>
</organism>
<dbReference type="Proteomes" id="UP000287651">
    <property type="component" value="Unassembled WGS sequence"/>
</dbReference>
<accession>A0A426YH76</accession>